<gene>
    <name evidence="2" type="ORF">SCP_0305530</name>
</gene>
<name>A0A401GFF6_9APHY</name>
<dbReference type="Proteomes" id="UP000287166">
    <property type="component" value="Unassembled WGS sequence"/>
</dbReference>
<dbReference type="GeneID" id="38777750"/>
<evidence type="ECO:0000313" key="2">
    <source>
        <dbReference type="EMBL" id="GBE80833.1"/>
    </source>
</evidence>
<comment type="caution">
    <text evidence="2">The sequence shown here is derived from an EMBL/GenBank/DDBJ whole genome shotgun (WGS) entry which is preliminary data.</text>
</comment>
<sequence>MGRGSVGWDILGFLPTELVLDLGSLELMDEREPLPGVERWNHFVGRERNDAKLPEGETERDEGDGVPPGDRPKPN</sequence>
<accession>A0A401GFF6</accession>
<dbReference type="AlphaFoldDB" id="A0A401GFF6"/>
<dbReference type="EMBL" id="BFAD01000003">
    <property type="protein sequence ID" value="GBE80833.1"/>
    <property type="molecule type" value="Genomic_DNA"/>
</dbReference>
<feature type="region of interest" description="Disordered" evidence="1">
    <location>
        <begin position="40"/>
        <end position="75"/>
    </location>
</feature>
<reference evidence="2 3" key="1">
    <citation type="journal article" date="2018" name="Sci. Rep.">
        <title>Genome sequence of the cauliflower mushroom Sparassis crispa (Hanabiratake) and its association with beneficial usage.</title>
        <authorList>
            <person name="Kiyama R."/>
            <person name="Furutani Y."/>
            <person name="Kawaguchi K."/>
            <person name="Nakanishi T."/>
        </authorList>
    </citation>
    <scope>NUCLEOTIDE SEQUENCE [LARGE SCALE GENOMIC DNA]</scope>
</reference>
<dbReference type="InParanoid" id="A0A401GFF6"/>
<evidence type="ECO:0000313" key="3">
    <source>
        <dbReference type="Proteomes" id="UP000287166"/>
    </source>
</evidence>
<feature type="compositionally biased region" description="Basic and acidic residues" evidence="1">
    <location>
        <begin position="40"/>
        <end position="57"/>
    </location>
</feature>
<protein>
    <submittedName>
        <fullName evidence="2">Uncharacterized protein</fullName>
    </submittedName>
</protein>
<organism evidence="2 3">
    <name type="scientific">Sparassis crispa</name>
    <dbReference type="NCBI Taxonomy" id="139825"/>
    <lineage>
        <taxon>Eukaryota</taxon>
        <taxon>Fungi</taxon>
        <taxon>Dikarya</taxon>
        <taxon>Basidiomycota</taxon>
        <taxon>Agaricomycotina</taxon>
        <taxon>Agaricomycetes</taxon>
        <taxon>Polyporales</taxon>
        <taxon>Sparassidaceae</taxon>
        <taxon>Sparassis</taxon>
    </lineage>
</organism>
<evidence type="ECO:0000256" key="1">
    <source>
        <dbReference type="SAM" id="MobiDB-lite"/>
    </source>
</evidence>
<dbReference type="OrthoDB" id="10637043at2759"/>
<dbReference type="RefSeq" id="XP_027611746.1">
    <property type="nucleotide sequence ID" value="XM_027755945.1"/>
</dbReference>
<proteinExistence type="predicted"/>
<keyword evidence="3" id="KW-1185">Reference proteome</keyword>